<feature type="transmembrane region" description="Helical" evidence="7">
    <location>
        <begin position="88"/>
        <end position="106"/>
    </location>
</feature>
<feature type="transmembrane region" description="Helical" evidence="7">
    <location>
        <begin position="17"/>
        <end position="35"/>
    </location>
</feature>
<dbReference type="Pfam" id="PF21088">
    <property type="entry name" value="MS_channel_1st"/>
    <property type="match status" value="1"/>
</dbReference>
<keyword evidence="3" id="KW-1003">Cell membrane</keyword>
<dbReference type="InterPro" id="IPR045276">
    <property type="entry name" value="YbiO_bact"/>
</dbReference>
<dbReference type="InterPro" id="IPR011014">
    <property type="entry name" value="MscS_channel_TM-2"/>
</dbReference>
<dbReference type="Proteomes" id="UP000075737">
    <property type="component" value="Unassembled WGS sequence"/>
</dbReference>
<dbReference type="GO" id="GO:0008381">
    <property type="term" value="F:mechanosensitive monoatomic ion channel activity"/>
    <property type="evidence" value="ECO:0007669"/>
    <property type="project" value="InterPro"/>
</dbReference>
<feature type="domain" description="Mechanosensitive ion channel MscS C-terminal" evidence="9">
    <location>
        <begin position="176"/>
        <end position="258"/>
    </location>
</feature>
<accession>A0A162MSI2</accession>
<dbReference type="InterPro" id="IPR011066">
    <property type="entry name" value="MscS_channel_C_sf"/>
</dbReference>
<feature type="domain" description="Mechanosensitive ion channel transmembrane helices 2/3" evidence="10">
    <location>
        <begin position="63"/>
        <end position="103"/>
    </location>
</feature>
<organism evidence="11 12">
    <name type="scientific">Thermovenabulum gondwanense</name>
    <dbReference type="NCBI Taxonomy" id="520767"/>
    <lineage>
        <taxon>Bacteria</taxon>
        <taxon>Bacillati</taxon>
        <taxon>Bacillota</taxon>
        <taxon>Clostridia</taxon>
        <taxon>Thermosediminibacterales</taxon>
        <taxon>Thermosediminibacteraceae</taxon>
        <taxon>Thermovenabulum</taxon>
    </lineage>
</organism>
<protein>
    <submittedName>
        <fullName evidence="11">Putative MscS family protein YkuT</fullName>
    </submittedName>
</protein>
<dbReference type="PATRIC" id="fig|520767.4.peg.526"/>
<dbReference type="PANTHER" id="PTHR30460">
    <property type="entry name" value="MODERATE CONDUCTANCE MECHANOSENSITIVE CHANNEL YBIO"/>
    <property type="match status" value="1"/>
</dbReference>
<dbReference type="Gene3D" id="2.30.30.60">
    <property type="match status" value="1"/>
</dbReference>
<keyword evidence="4 7" id="KW-0812">Transmembrane</keyword>
<dbReference type="STRING" id="520767.ATZ99_05130"/>
<dbReference type="Pfam" id="PF00924">
    <property type="entry name" value="MS_channel_2nd"/>
    <property type="match status" value="1"/>
</dbReference>
<dbReference type="SUPFAM" id="SSF82861">
    <property type="entry name" value="Mechanosensitive channel protein MscS (YggB), transmembrane region"/>
    <property type="match status" value="1"/>
</dbReference>
<dbReference type="PANTHER" id="PTHR30460:SF0">
    <property type="entry name" value="MODERATE CONDUCTANCE MECHANOSENSITIVE CHANNEL YBIO"/>
    <property type="match status" value="1"/>
</dbReference>
<dbReference type="SUPFAM" id="SSF82689">
    <property type="entry name" value="Mechanosensitive channel protein MscS (YggB), C-terminal domain"/>
    <property type="match status" value="1"/>
</dbReference>
<comment type="caution">
    <text evidence="11">The sequence shown here is derived from an EMBL/GenBank/DDBJ whole genome shotgun (WGS) entry which is preliminary data.</text>
</comment>
<dbReference type="Gene3D" id="1.10.287.1260">
    <property type="match status" value="1"/>
</dbReference>
<dbReference type="Pfam" id="PF21082">
    <property type="entry name" value="MS_channel_3rd"/>
    <property type="match status" value="1"/>
</dbReference>
<dbReference type="GO" id="GO:0005886">
    <property type="term" value="C:plasma membrane"/>
    <property type="evidence" value="ECO:0007669"/>
    <property type="project" value="UniProtKB-SubCell"/>
</dbReference>
<dbReference type="FunFam" id="2.30.30.60:FF:000001">
    <property type="entry name" value="MscS Mechanosensitive ion channel"/>
    <property type="match status" value="1"/>
</dbReference>
<dbReference type="InterPro" id="IPR049278">
    <property type="entry name" value="MS_channel_C"/>
</dbReference>
<reference evidence="11 12" key="1">
    <citation type="submission" date="2015-12" db="EMBL/GenBank/DDBJ databases">
        <title>Draft genome of Thermovenabulum gondwanense isolated from a red thermophilic microbial mat colonisisng an outflow channel of a bore well.</title>
        <authorList>
            <person name="Patel B.K."/>
        </authorList>
    </citation>
    <scope>NUCLEOTIDE SEQUENCE [LARGE SCALE GENOMIC DNA]</scope>
    <source>
        <strain evidence="11 12">R270</strain>
    </source>
</reference>
<keyword evidence="5 7" id="KW-1133">Transmembrane helix</keyword>
<name>A0A162MSI2_9FIRM</name>
<evidence type="ECO:0000256" key="1">
    <source>
        <dbReference type="ARBA" id="ARBA00004651"/>
    </source>
</evidence>
<evidence type="ECO:0000259" key="8">
    <source>
        <dbReference type="Pfam" id="PF00924"/>
    </source>
</evidence>
<gene>
    <name evidence="11" type="primary">ykuT</name>
    <name evidence="11" type="ORF">ATZ99_05130</name>
</gene>
<dbReference type="SUPFAM" id="SSF50182">
    <property type="entry name" value="Sm-like ribonucleoproteins"/>
    <property type="match status" value="1"/>
</dbReference>
<evidence type="ECO:0000256" key="3">
    <source>
        <dbReference type="ARBA" id="ARBA00022475"/>
    </source>
</evidence>
<evidence type="ECO:0000313" key="11">
    <source>
        <dbReference type="EMBL" id="KYO67227.1"/>
    </source>
</evidence>
<evidence type="ECO:0000256" key="4">
    <source>
        <dbReference type="ARBA" id="ARBA00022692"/>
    </source>
</evidence>
<dbReference type="InterPro" id="IPR010920">
    <property type="entry name" value="LSM_dom_sf"/>
</dbReference>
<evidence type="ECO:0000256" key="6">
    <source>
        <dbReference type="ARBA" id="ARBA00023136"/>
    </source>
</evidence>
<comment type="subcellular location">
    <subcellularLocation>
        <location evidence="1">Cell membrane</location>
        <topology evidence="1">Multi-pass membrane protein</topology>
    </subcellularLocation>
</comment>
<evidence type="ECO:0000259" key="10">
    <source>
        <dbReference type="Pfam" id="PF21088"/>
    </source>
</evidence>
<dbReference type="Gene3D" id="3.30.70.100">
    <property type="match status" value="1"/>
</dbReference>
<proteinExistence type="inferred from homology"/>
<dbReference type="OrthoDB" id="9809206at2"/>
<dbReference type="AlphaFoldDB" id="A0A162MSI2"/>
<keyword evidence="12" id="KW-1185">Reference proteome</keyword>
<feature type="transmembrane region" description="Helical" evidence="7">
    <location>
        <begin position="63"/>
        <end position="82"/>
    </location>
</feature>
<evidence type="ECO:0000259" key="9">
    <source>
        <dbReference type="Pfam" id="PF21082"/>
    </source>
</evidence>
<evidence type="ECO:0000256" key="7">
    <source>
        <dbReference type="SAM" id="Phobius"/>
    </source>
</evidence>
<dbReference type="RefSeq" id="WP_068747688.1">
    <property type="nucleotide sequence ID" value="NZ_LOHZ01000022.1"/>
</dbReference>
<evidence type="ECO:0000313" key="12">
    <source>
        <dbReference type="Proteomes" id="UP000075737"/>
    </source>
</evidence>
<keyword evidence="6 7" id="KW-0472">Membrane</keyword>
<evidence type="ECO:0000256" key="5">
    <source>
        <dbReference type="ARBA" id="ARBA00022989"/>
    </source>
</evidence>
<feature type="domain" description="Mechanosensitive ion channel MscS" evidence="8">
    <location>
        <begin position="105"/>
        <end position="169"/>
    </location>
</feature>
<comment type="similarity">
    <text evidence="2">Belongs to the MscS (TC 1.A.23) family.</text>
</comment>
<sequence length="268" mass="30468">MNYWTQLSFLNTKYAKMLYVIILSVLIVKILNRFIDGLFHRQTKIIKTNENRIKTLGGLLKSLLKYTVYFVALLILLDLAGINTSSLLTAAGIGGIAVGFGAQSLVKDVIAGFFILFEDQYQVGDYIETGEVEGFVEEVGFRITKLRDFGGQLHIIPNGEIKRVTNHTRGNMRALVKVKVSYEENIERVFSILREICEEIKTLEYIKEGPDVLGITDFGLEGIEFTIISKTTPLKQWAVEREIRKKIKERFEKEKISFAYFKAPLKGA</sequence>
<dbReference type="InterPro" id="IPR006685">
    <property type="entry name" value="MscS_channel_2nd"/>
</dbReference>
<dbReference type="EMBL" id="LOHZ01000022">
    <property type="protein sequence ID" value="KYO67227.1"/>
    <property type="molecule type" value="Genomic_DNA"/>
</dbReference>
<dbReference type="InterPro" id="IPR049142">
    <property type="entry name" value="MS_channel_1st"/>
</dbReference>
<dbReference type="InterPro" id="IPR023408">
    <property type="entry name" value="MscS_beta-dom_sf"/>
</dbReference>
<evidence type="ECO:0000256" key="2">
    <source>
        <dbReference type="ARBA" id="ARBA00008017"/>
    </source>
</evidence>